<evidence type="ECO:0000259" key="6">
    <source>
        <dbReference type="PROSITE" id="PS51062"/>
    </source>
</evidence>
<feature type="region of interest" description="Disordered" evidence="5">
    <location>
        <begin position="218"/>
        <end position="252"/>
    </location>
</feature>
<keyword evidence="2" id="KW-0805">Transcription regulation</keyword>
<dbReference type="OrthoDB" id="6426227at2759"/>
<evidence type="ECO:0000313" key="7">
    <source>
        <dbReference type="EMBL" id="CAH1115915.1"/>
    </source>
</evidence>
<sequence length="441" mass="48826">MHLPVSVTTCNVSEAAWPKTSSAMCDPSMGYHHPHHPQQHGDPDFYWVDHRVHELLAEHPGELVKTGSPYILCTQLPNHWRSNKTLPAAFKVVAVGDIGDGTVVTIRAGNDENFCAELRNCTAVMKNQVAKFNDLRFVGRSGRGKSFSVTITVSTNPPQVATYNKAIKVTVDGPREPRSNKAGGQHTSYRAIGLGQRPFLESSPFSHIRDLEVFKKQGVRSSHSSDGSLNSYKQEAQDGNPNGSTHCPSSSWPEYTNSYPSYSPAQANYYDPHQDATHMTPIHLPTVLPDASSNEYITTSLTSPPPPPHTYPPGAKPSDLDLLASRYPPDQAYPPNGWGGAYPPTNNNYYHPSYGQSHQQYQSTAPHPVVVYPSLYSTVNQSQIHFHLHASDALPSPQQRVDVVQSASEQILRVEEHPLRIEEVEERVGQSQNDPSVWRPY</sequence>
<dbReference type="AlphaFoldDB" id="A0A9P0D8D3"/>
<dbReference type="Proteomes" id="UP001153737">
    <property type="component" value="Chromosome 1"/>
</dbReference>
<evidence type="ECO:0000256" key="1">
    <source>
        <dbReference type="ARBA" id="ARBA00004123"/>
    </source>
</evidence>
<feature type="compositionally biased region" description="Pro residues" evidence="5">
    <location>
        <begin position="303"/>
        <end position="315"/>
    </location>
</feature>
<dbReference type="InterPro" id="IPR008967">
    <property type="entry name" value="p53-like_TF_DNA-bd_sf"/>
</dbReference>
<dbReference type="InterPro" id="IPR012346">
    <property type="entry name" value="p53/RUNT-type_TF_DNA-bd_sf"/>
</dbReference>
<feature type="region of interest" description="Disordered" evidence="5">
    <location>
        <begin position="171"/>
        <end position="190"/>
    </location>
</feature>
<proteinExistence type="predicted"/>
<keyword evidence="8" id="KW-1185">Reference proteome</keyword>
<feature type="domain" description="Runt" evidence="6">
    <location>
        <begin position="51"/>
        <end position="179"/>
    </location>
</feature>
<keyword evidence="3" id="KW-0804">Transcription</keyword>
<keyword evidence="4" id="KW-0539">Nucleus</keyword>
<dbReference type="GO" id="GO:0000981">
    <property type="term" value="F:DNA-binding transcription factor activity, RNA polymerase II-specific"/>
    <property type="evidence" value="ECO:0007669"/>
    <property type="project" value="TreeGrafter"/>
</dbReference>
<dbReference type="InterPro" id="IPR000040">
    <property type="entry name" value="AML1_Runt"/>
</dbReference>
<dbReference type="FunFam" id="2.60.40.720:FF:000001">
    <property type="entry name" value="Runt-related transcription factor"/>
    <property type="match status" value="1"/>
</dbReference>
<dbReference type="InterPro" id="IPR013524">
    <property type="entry name" value="Runt_dom"/>
</dbReference>
<dbReference type="GO" id="GO:0005634">
    <property type="term" value="C:nucleus"/>
    <property type="evidence" value="ECO:0007669"/>
    <property type="project" value="UniProtKB-SubCell"/>
</dbReference>
<evidence type="ECO:0000256" key="3">
    <source>
        <dbReference type="ARBA" id="ARBA00023163"/>
    </source>
</evidence>
<comment type="subcellular location">
    <subcellularLocation>
        <location evidence="1">Nucleus</location>
    </subcellularLocation>
</comment>
<dbReference type="PROSITE" id="PS51062">
    <property type="entry name" value="RUNT"/>
    <property type="match status" value="1"/>
</dbReference>
<dbReference type="PRINTS" id="PR00967">
    <property type="entry name" value="ONCOGENEAML1"/>
</dbReference>
<name>A0A9P0D8D3_PHACE</name>
<evidence type="ECO:0000256" key="2">
    <source>
        <dbReference type="ARBA" id="ARBA00023015"/>
    </source>
</evidence>
<dbReference type="SUPFAM" id="SSF49417">
    <property type="entry name" value="p53-like transcription factors"/>
    <property type="match status" value="1"/>
</dbReference>
<evidence type="ECO:0000313" key="8">
    <source>
        <dbReference type="Proteomes" id="UP001153737"/>
    </source>
</evidence>
<dbReference type="EMBL" id="OU896707">
    <property type="protein sequence ID" value="CAH1115915.1"/>
    <property type="molecule type" value="Genomic_DNA"/>
</dbReference>
<dbReference type="Pfam" id="PF00853">
    <property type="entry name" value="Runt"/>
    <property type="match status" value="1"/>
</dbReference>
<feature type="compositionally biased region" description="Polar residues" evidence="5">
    <location>
        <begin position="219"/>
        <end position="252"/>
    </location>
</feature>
<dbReference type="GO" id="GO:0001709">
    <property type="term" value="P:cell fate determination"/>
    <property type="evidence" value="ECO:0007669"/>
    <property type="project" value="UniProtKB-ARBA"/>
</dbReference>
<organism evidence="7 8">
    <name type="scientific">Phaedon cochleariae</name>
    <name type="common">Mustard beetle</name>
    <dbReference type="NCBI Taxonomy" id="80249"/>
    <lineage>
        <taxon>Eukaryota</taxon>
        <taxon>Metazoa</taxon>
        <taxon>Ecdysozoa</taxon>
        <taxon>Arthropoda</taxon>
        <taxon>Hexapoda</taxon>
        <taxon>Insecta</taxon>
        <taxon>Pterygota</taxon>
        <taxon>Neoptera</taxon>
        <taxon>Endopterygota</taxon>
        <taxon>Coleoptera</taxon>
        <taxon>Polyphaga</taxon>
        <taxon>Cucujiformia</taxon>
        <taxon>Chrysomeloidea</taxon>
        <taxon>Chrysomelidae</taxon>
        <taxon>Chrysomelinae</taxon>
        <taxon>Chrysomelini</taxon>
        <taxon>Phaedon</taxon>
    </lineage>
</organism>
<reference evidence="7" key="2">
    <citation type="submission" date="2022-10" db="EMBL/GenBank/DDBJ databases">
        <authorList>
            <consortium name="ENA_rothamsted_submissions"/>
            <consortium name="culmorum"/>
            <person name="King R."/>
        </authorList>
    </citation>
    <scope>NUCLEOTIDE SEQUENCE</scope>
</reference>
<evidence type="ECO:0000256" key="4">
    <source>
        <dbReference type="ARBA" id="ARBA00023242"/>
    </source>
</evidence>
<reference evidence="7" key="1">
    <citation type="submission" date="2022-01" db="EMBL/GenBank/DDBJ databases">
        <authorList>
            <person name="King R."/>
        </authorList>
    </citation>
    <scope>NUCLEOTIDE SEQUENCE</scope>
</reference>
<dbReference type="PANTHER" id="PTHR11950:SF49">
    <property type="entry name" value="PROTEIN LOZENGE"/>
    <property type="match status" value="1"/>
</dbReference>
<dbReference type="GO" id="GO:0005524">
    <property type="term" value="F:ATP binding"/>
    <property type="evidence" value="ECO:0007669"/>
    <property type="project" value="InterPro"/>
</dbReference>
<protein>
    <recommendedName>
        <fullName evidence="6">Runt domain-containing protein</fullName>
    </recommendedName>
</protein>
<dbReference type="GO" id="GO:0000978">
    <property type="term" value="F:RNA polymerase II cis-regulatory region sequence-specific DNA binding"/>
    <property type="evidence" value="ECO:0007669"/>
    <property type="project" value="TreeGrafter"/>
</dbReference>
<evidence type="ECO:0000256" key="5">
    <source>
        <dbReference type="SAM" id="MobiDB-lite"/>
    </source>
</evidence>
<dbReference type="PANTHER" id="PTHR11950">
    <property type="entry name" value="RUNT RELATED"/>
    <property type="match status" value="1"/>
</dbReference>
<feature type="region of interest" description="Disordered" evidence="5">
    <location>
        <begin position="296"/>
        <end position="319"/>
    </location>
</feature>
<gene>
    <name evidence="7" type="ORF">PHAECO_LOCUS117</name>
</gene>
<accession>A0A9P0D8D3</accession>
<dbReference type="Gene3D" id="2.60.40.720">
    <property type="match status" value="1"/>
</dbReference>